<sequence>MVYHFRADFLRFRRNIQESTRGRAGKQGKCHLGRTRRTWVPVRSVVEEILTWISGEIISDHRSPPAWSEEHLWTRAIR</sequence>
<accession>A0A6H5GE96</accession>
<dbReference type="EMBL" id="CADCXU010011541">
    <property type="protein sequence ID" value="CAB0001794.1"/>
    <property type="molecule type" value="Genomic_DNA"/>
</dbReference>
<feature type="non-terminal residue" evidence="1">
    <location>
        <position position="78"/>
    </location>
</feature>
<evidence type="ECO:0000313" key="1">
    <source>
        <dbReference type="EMBL" id="CAB0001794.1"/>
    </source>
</evidence>
<proteinExistence type="predicted"/>
<name>A0A6H5GE96_9HEMI</name>
<reference evidence="1 2" key="1">
    <citation type="submission" date="2020-02" db="EMBL/GenBank/DDBJ databases">
        <authorList>
            <person name="Ferguson B K."/>
        </authorList>
    </citation>
    <scope>NUCLEOTIDE SEQUENCE [LARGE SCALE GENOMIC DNA]</scope>
</reference>
<protein>
    <submittedName>
        <fullName evidence="1">Uncharacterized protein</fullName>
    </submittedName>
</protein>
<dbReference type="Proteomes" id="UP000479000">
    <property type="component" value="Unassembled WGS sequence"/>
</dbReference>
<dbReference type="AlphaFoldDB" id="A0A6H5GE96"/>
<evidence type="ECO:0000313" key="2">
    <source>
        <dbReference type="Proteomes" id="UP000479000"/>
    </source>
</evidence>
<organism evidence="1 2">
    <name type="scientific">Nesidiocoris tenuis</name>
    <dbReference type="NCBI Taxonomy" id="355587"/>
    <lineage>
        <taxon>Eukaryota</taxon>
        <taxon>Metazoa</taxon>
        <taxon>Ecdysozoa</taxon>
        <taxon>Arthropoda</taxon>
        <taxon>Hexapoda</taxon>
        <taxon>Insecta</taxon>
        <taxon>Pterygota</taxon>
        <taxon>Neoptera</taxon>
        <taxon>Paraneoptera</taxon>
        <taxon>Hemiptera</taxon>
        <taxon>Heteroptera</taxon>
        <taxon>Panheteroptera</taxon>
        <taxon>Cimicomorpha</taxon>
        <taxon>Miridae</taxon>
        <taxon>Dicyphina</taxon>
        <taxon>Nesidiocoris</taxon>
    </lineage>
</organism>
<gene>
    <name evidence="1" type="ORF">NTEN_LOCUS7581</name>
</gene>
<keyword evidence="2" id="KW-1185">Reference proteome</keyword>